<dbReference type="RefSeq" id="WP_016195852.1">
    <property type="nucleotide sequence ID" value="NZ_AQPN01000095.1"/>
</dbReference>
<dbReference type="GO" id="GO:0003677">
    <property type="term" value="F:DNA binding"/>
    <property type="evidence" value="ECO:0007669"/>
    <property type="project" value="InterPro"/>
</dbReference>
<dbReference type="EMBL" id="AQPN01000095">
    <property type="protein sequence ID" value="EOR94205.1"/>
    <property type="molecule type" value="Genomic_DNA"/>
</dbReference>
<proteinExistence type="predicted"/>
<dbReference type="OrthoDB" id="597977at2"/>
<dbReference type="Pfam" id="PF12728">
    <property type="entry name" value="HTH_17"/>
    <property type="match status" value="1"/>
</dbReference>
<organism evidence="2 3">
    <name type="scientific">Arcticibacter svalbardensis MN12-7</name>
    <dbReference type="NCBI Taxonomy" id="1150600"/>
    <lineage>
        <taxon>Bacteria</taxon>
        <taxon>Pseudomonadati</taxon>
        <taxon>Bacteroidota</taxon>
        <taxon>Sphingobacteriia</taxon>
        <taxon>Sphingobacteriales</taxon>
        <taxon>Sphingobacteriaceae</taxon>
        <taxon>Arcticibacter</taxon>
    </lineage>
</organism>
<dbReference type="InterPro" id="IPR010093">
    <property type="entry name" value="SinI_DNA-bd"/>
</dbReference>
<name>R9GRQ3_9SPHI</name>
<protein>
    <submittedName>
        <fullName evidence="2">DNA binding domain, excisionase family</fullName>
    </submittedName>
</protein>
<sequence length="128" mass="15033">MNEYEFTNIDTQDSVLHEPLSLEQVPFAIGVLLKKLSVIEKLLLEFQGQHEEPNEMMSISKAAEFLKLSVPTIYSKVSRKQIPVCKQGKRLYFYRSELREWIKSGRLRTTVDIRREAENRLSKYKNRG</sequence>
<dbReference type="AlphaFoldDB" id="R9GRQ3"/>
<dbReference type="eggNOG" id="COG3311">
    <property type="taxonomic scope" value="Bacteria"/>
</dbReference>
<comment type="caution">
    <text evidence="2">The sequence shown here is derived from an EMBL/GenBank/DDBJ whole genome shotgun (WGS) entry which is preliminary data.</text>
</comment>
<dbReference type="STRING" id="1150600.ADIARSV_2621"/>
<dbReference type="InterPro" id="IPR009061">
    <property type="entry name" value="DNA-bd_dom_put_sf"/>
</dbReference>
<dbReference type="NCBIfam" id="TIGR01764">
    <property type="entry name" value="excise"/>
    <property type="match status" value="1"/>
</dbReference>
<evidence type="ECO:0000313" key="3">
    <source>
        <dbReference type="Proteomes" id="UP000014174"/>
    </source>
</evidence>
<dbReference type="Proteomes" id="UP000014174">
    <property type="component" value="Unassembled WGS sequence"/>
</dbReference>
<evidence type="ECO:0000313" key="2">
    <source>
        <dbReference type="EMBL" id="EOR94205.1"/>
    </source>
</evidence>
<reference evidence="2 3" key="1">
    <citation type="journal article" date="2013" name="Genome Announc.">
        <title>Draft Genome Sequence of Arcticibacter svalbardensis Strain MN12-7T, a Member of the Family Sphingobacteriaceae Isolated from an Arctic Soil Sample.</title>
        <authorList>
            <person name="Shivaji S."/>
            <person name="Ara S."/>
            <person name="Prasad S."/>
            <person name="Manasa B.P."/>
            <person name="Begum Z."/>
            <person name="Singh A."/>
            <person name="Kumar Pinnaka A."/>
        </authorList>
    </citation>
    <scope>NUCLEOTIDE SEQUENCE [LARGE SCALE GENOMIC DNA]</scope>
    <source>
        <strain evidence="2 3">MN12-7</strain>
    </source>
</reference>
<keyword evidence="3" id="KW-1185">Reference proteome</keyword>
<accession>R9GRQ3</accession>
<dbReference type="InterPro" id="IPR041657">
    <property type="entry name" value="HTH_17"/>
</dbReference>
<evidence type="ECO:0000259" key="1">
    <source>
        <dbReference type="Pfam" id="PF12728"/>
    </source>
</evidence>
<dbReference type="SUPFAM" id="SSF46955">
    <property type="entry name" value="Putative DNA-binding domain"/>
    <property type="match status" value="1"/>
</dbReference>
<feature type="domain" description="Helix-turn-helix" evidence="1">
    <location>
        <begin position="56"/>
        <end position="105"/>
    </location>
</feature>
<gene>
    <name evidence="2" type="ORF">ADIARSV_2621</name>
</gene>